<name>A0A396GVH0_MEDTR</name>
<protein>
    <recommendedName>
        <fullName evidence="3">Transmembrane protein</fullName>
    </recommendedName>
</protein>
<evidence type="ECO:0000256" key="1">
    <source>
        <dbReference type="SAM" id="Phobius"/>
    </source>
</evidence>
<keyword evidence="1" id="KW-0812">Transmembrane</keyword>
<comment type="caution">
    <text evidence="2">The sequence shown here is derived from an EMBL/GenBank/DDBJ whole genome shotgun (WGS) entry which is preliminary data.</text>
</comment>
<evidence type="ECO:0000313" key="2">
    <source>
        <dbReference type="EMBL" id="RHN45030.1"/>
    </source>
</evidence>
<dbReference type="Proteomes" id="UP000265566">
    <property type="component" value="Chromosome 7"/>
</dbReference>
<gene>
    <name evidence="2" type="ORF">MtrunA17_Chr7g0225831</name>
</gene>
<proteinExistence type="predicted"/>
<keyword evidence="1" id="KW-0472">Membrane</keyword>
<dbReference type="Gramene" id="rna39225">
    <property type="protein sequence ID" value="RHN45030.1"/>
    <property type="gene ID" value="gene39225"/>
</dbReference>
<keyword evidence="1" id="KW-1133">Transmembrane helix</keyword>
<accession>A0A396GVH0</accession>
<dbReference type="AlphaFoldDB" id="A0A396GVH0"/>
<evidence type="ECO:0008006" key="3">
    <source>
        <dbReference type="Google" id="ProtNLM"/>
    </source>
</evidence>
<dbReference type="EMBL" id="PSQE01000007">
    <property type="protein sequence ID" value="RHN45030.1"/>
    <property type="molecule type" value="Genomic_DNA"/>
</dbReference>
<feature type="transmembrane region" description="Helical" evidence="1">
    <location>
        <begin position="6"/>
        <end position="22"/>
    </location>
</feature>
<organism evidence="2">
    <name type="scientific">Medicago truncatula</name>
    <name type="common">Barrel medic</name>
    <name type="synonym">Medicago tribuloides</name>
    <dbReference type="NCBI Taxonomy" id="3880"/>
    <lineage>
        <taxon>Eukaryota</taxon>
        <taxon>Viridiplantae</taxon>
        <taxon>Streptophyta</taxon>
        <taxon>Embryophyta</taxon>
        <taxon>Tracheophyta</taxon>
        <taxon>Spermatophyta</taxon>
        <taxon>Magnoliopsida</taxon>
        <taxon>eudicotyledons</taxon>
        <taxon>Gunneridae</taxon>
        <taxon>Pentapetalae</taxon>
        <taxon>rosids</taxon>
        <taxon>fabids</taxon>
        <taxon>Fabales</taxon>
        <taxon>Fabaceae</taxon>
        <taxon>Papilionoideae</taxon>
        <taxon>50 kb inversion clade</taxon>
        <taxon>NPAAA clade</taxon>
        <taxon>Hologalegina</taxon>
        <taxon>IRL clade</taxon>
        <taxon>Trifolieae</taxon>
        <taxon>Medicago</taxon>
    </lineage>
</organism>
<sequence>MQLRFLSIFSIVFYPSAYFISLNRRHKSPFPYPFLTKSKF</sequence>
<reference evidence="2" key="1">
    <citation type="journal article" date="2018" name="Nat. Plants">
        <title>Whole-genome landscape of Medicago truncatula symbiotic genes.</title>
        <authorList>
            <person name="Pecrix Y."/>
            <person name="Gamas P."/>
            <person name="Carrere S."/>
        </authorList>
    </citation>
    <scope>NUCLEOTIDE SEQUENCE</scope>
    <source>
        <tissue evidence="2">Leaves</tissue>
    </source>
</reference>